<keyword evidence="4" id="KW-1185">Reference proteome</keyword>
<dbReference type="Proteomes" id="UP001168883">
    <property type="component" value="Unassembled WGS sequence"/>
</dbReference>
<evidence type="ECO:0000256" key="1">
    <source>
        <dbReference type="ARBA" id="ARBA00022801"/>
    </source>
</evidence>
<dbReference type="Gene3D" id="2.40.260.10">
    <property type="entry name" value="Sortase"/>
    <property type="match status" value="1"/>
</dbReference>
<evidence type="ECO:0000313" key="3">
    <source>
        <dbReference type="EMBL" id="MDO3679477.1"/>
    </source>
</evidence>
<gene>
    <name evidence="3" type="primary">srtB</name>
    <name evidence="3" type="ORF">Q3C12_20920</name>
</gene>
<dbReference type="CDD" id="cd05826">
    <property type="entry name" value="Sortase_B"/>
    <property type="match status" value="1"/>
</dbReference>
<evidence type="ECO:0000256" key="2">
    <source>
        <dbReference type="SAM" id="MobiDB-lite"/>
    </source>
</evidence>
<dbReference type="Pfam" id="PF04203">
    <property type="entry name" value="Sortase"/>
    <property type="match status" value="1"/>
</dbReference>
<organism evidence="3 4">
    <name type="scientific">Paenibacillus ehimensis</name>
    <dbReference type="NCBI Taxonomy" id="79264"/>
    <lineage>
        <taxon>Bacteria</taxon>
        <taxon>Bacillati</taxon>
        <taxon>Bacillota</taxon>
        <taxon>Bacilli</taxon>
        <taxon>Bacillales</taxon>
        <taxon>Paenibacillaceae</taxon>
        <taxon>Paenibacillus</taxon>
    </lineage>
</organism>
<dbReference type="NCBIfam" id="TIGR03064">
    <property type="entry name" value="sortase_srtB"/>
    <property type="match status" value="1"/>
</dbReference>
<dbReference type="EMBL" id="JAUMKJ010000027">
    <property type="protein sequence ID" value="MDO3679477.1"/>
    <property type="molecule type" value="Genomic_DNA"/>
</dbReference>
<keyword evidence="1 3" id="KW-0378">Hydrolase</keyword>
<sequence>MNVRKWLTPLCLGLMLVSGYELTGILQSYHDNRVVLAEARQLYGHAEPRYPRVEAVEPPDDPVEVPKREAPQTESPKEARAQFEALLEVNPDVAGWIRIGNTAIDYPVVQGEDNAYYLNRNYKGEESGAGSIFLDFRNDIGKVQPNTVIYGHRMKDGSMFGDLKKFLKEDFFRENLVFQYDTLYHSYRAEVFSVYPATADLDYIRTGFESEREYKAFLQTLQERSLYKTDTALGADDRILTLSTCDYTLDPAKGRLVIHAKLIEQD</sequence>
<proteinExistence type="predicted"/>
<protein>
    <submittedName>
        <fullName evidence="3">Class B sortase</fullName>
        <ecNumber evidence="3">3.4.22.71</ecNumber>
    </submittedName>
</protein>
<feature type="region of interest" description="Disordered" evidence="2">
    <location>
        <begin position="50"/>
        <end position="79"/>
    </location>
</feature>
<feature type="compositionally biased region" description="Basic and acidic residues" evidence="2">
    <location>
        <begin position="64"/>
        <end position="79"/>
    </location>
</feature>
<comment type="caution">
    <text evidence="3">The sequence shown here is derived from an EMBL/GenBank/DDBJ whole genome shotgun (WGS) entry which is preliminary data.</text>
</comment>
<dbReference type="EC" id="3.4.22.71" evidence="3"/>
<reference evidence="3" key="1">
    <citation type="submission" date="2023-07" db="EMBL/GenBank/DDBJ databases">
        <authorList>
            <person name="Aktuganov G."/>
            <person name="Boyko T."/>
            <person name="Delegan Y."/>
            <person name="Galimzianova N."/>
            <person name="Gilvanova E."/>
            <person name="Korobov V."/>
            <person name="Kuzmina L."/>
            <person name="Melentiev A."/>
            <person name="Milman P."/>
            <person name="Ryabova A."/>
            <person name="Stupak E."/>
            <person name="Yasakov T."/>
            <person name="Zharikova N."/>
            <person name="Zhurenko E."/>
        </authorList>
    </citation>
    <scope>NUCLEOTIDE SEQUENCE</scope>
    <source>
        <strain evidence="3">IB-739</strain>
    </source>
</reference>
<dbReference type="InterPro" id="IPR005754">
    <property type="entry name" value="Sortase"/>
</dbReference>
<dbReference type="SUPFAM" id="SSF63817">
    <property type="entry name" value="Sortase"/>
    <property type="match status" value="1"/>
</dbReference>
<dbReference type="GO" id="GO:0016787">
    <property type="term" value="F:hydrolase activity"/>
    <property type="evidence" value="ECO:0007669"/>
    <property type="project" value="UniProtKB-KW"/>
</dbReference>
<dbReference type="InterPro" id="IPR023365">
    <property type="entry name" value="Sortase_dom-sf"/>
</dbReference>
<accession>A0ABT8VES5</accession>
<name>A0ABT8VES5_9BACL</name>
<dbReference type="RefSeq" id="WP_302879668.1">
    <property type="nucleotide sequence ID" value="NZ_JAUMKJ010000027.1"/>
</dbReference>
<dbReference type="InterPro" id="IPR009835">
    <property type="entry name" value="SrtB"/>
</dbReference>
<evidence type="ECO:0000313" key="4">
    <source>
        <dbReference type="Proteomes" id="UP001168883"/>
    </source>
</evidence>